<dbReference type="KEGG" id="caa:Caka_2139"/>
<dbReference type="RefSeq" id="WP_013043879.1">
    <property type="nucleotide sequence ID" value="NC_014008.1"/>
</dbReference>
<name>D5ELZ7_CORAD</name>
<reference evidence="1 2" key="1">
    <citation type="journal article" date="2010" name="Stand. Genomic Sci.">
        <title>Complete genome sequence of Coraliomargarita akajimensis type strain (04OKA010-24).</title>
        <authorList>
            <person name="Mavromatis K."/>
            <person name="Abt B."/>
            <person name="Brambilla E."/>
            <person name="Lapidus A."/>
            <person name="Copeland A."/>
            <person name="Deshpande S."/>
            <person name="Nolan M."/>
            <person name="Lucas S."/>
            <person name="Tice H."/>
            <person name="Cheng J.F."/>
            <person name="Han C."/>
            <person name="Detter J.C."/>
            <person name="Woyke T."/>
            <person name="Goodwin L."/>
            <person name="Pitluck S."/>
            <person name="Held B."/>
            <person name="Brettin T."/>
            <person name="Tapia R."/>
            <person name="Ivanova N."/>
            <person name="Mikhailova N."/>
            <person name="Pati A."/>
            <person name="Liolios K."/>
            <person name="Chen A."/>
            <person name="Palaniappan K."/>
            <person name="Land M."/>
            <person name="Hauser L."/>
            <person name="Chang Y.J."/>
            <person name="Jeffries C.D."/>
            <person name="Rohde M."/>
            <person name="Goker M."/>
            <person name="Bristow J."/>
            <person name="Eisen J.A."/>
            <person name="Markowitz V."/>
            <person name="Hugenholtz P."/>
            <person name="Klenk H.P."/>
            <person name="Kyrpides N.C."/>
        </authorList>
    </citation>
    <scope>NUCLEOTIDE SEQUENCE [LARGE SCALE GENOMIC DNA]</scope>
    <source>
        <strain evidence="2">DSM 45221 / IAM 15411 / JCM 23193 / KCTC 12865</strain>
    </source>
</reference>
<evidence type="ECO:0000313" key="1">
    <source>
        <dbReference type="EMBL" id="ADE55157.1"/>
    </source>
</evidence>
<dbReference type="EMBL" id="CP001998">
    <property type="protein sequence ID" value="ADE55157.1"/>
    <property type="molecule type" value="Genomic_DNA"/>
</dbReference>
<sequence>MENSNRYALVDQATGQVRFHEFDGAGALSEVGPRETYLTDITGLSSGFMDNGQEHIIVSSIVSNRIAFFTEKGSFPSYTFSDIPGPENAFPLNVAGDPDNPILITSLYGNGGQGLELVNDPLAAAQQLHLIDPVIPIYNTLPLRDPISGDQRGIATIDFISPNSIIELFRDGNSISGDDKGLSFTVGSHMTTEVVGVDGRICTIAFIPGQDTTEIFTHSFGGFTENLAPSLPLGFPIGSIAPIPYGGIPNAPDGVLITADDGSIAVFARLVPDAAIPTEYKFDVVIDFEPDPGASFTGLLPVPNLGLVGLQGLGDRVSTSWRFFANDGGGWAEVSAGKLTPWITSPSTEFATLFWYDSTPLVNPNAELLQLDIVPDWTLGGGELPTSVERETFQGSTAGLDDPTAYLGSGPAGASYVMTSQIQSDVSVSSLGTIFTMTVPSLIASPDSGTFNTAVVLNLLFDERRAEAFYRRSTDMTWTPYTGPLTIGYPTDILFYARDLTTGNMGPIMSRSYDFSVDLATIDSDKDSVPDFVEEYVGLDPFAGADTDLDFQPDLEEILGYEIAPDDYVATDANDAEDNIDPEHRSPPFLGEGFFLYAQAFDTSTGFAAPYDDGGTPTTPIVNNPPLDSEITQQALDRADDTEGTNLFAFDMRSTLLTRNEVDEIPSGSLAGNFAARLDVTSNLPDREWLVLSTPTYFDLGTSQPAPRDGRESFRVIQNPAIEPPAVVIVTTGTDLSTDAEAWIDAARAAYENFEPITEITRIDPIDTVIAALAEQALFDALSDLTDPLPADLGLPDEVEDWTLFAARDGEAAKVNASQAMLDALLVNGCDFTAMLQVIDSQVRASADLTPLANAIYDRHVTVSDTNPLMALPLDAWRSILRDGNITDPGPGDPARANPYQTILPQDLLDAQSELLAILILALDTKRPTEQWTLFIESPTTPGHSYDYRRLLNNNLAWLTDASGERFILEQGLGLNIGTSYTVTGYTDASPVAGFDTMEIISIDSIITPIATDNDTNANLLDDGWEKFFFGAIGAVDPYDAHPDTGHSYLQYQIAGEDPRSGQLEEPIYVLVPTDITIAWNPNPINAYDIEFTFPDAYIDAFNLGLESTTNLIDAPFSGPAEDLGPISIGTDRYQLRAKTSESNLDLNFFRITIGLATSE</sequence>
<dbReference type="HOGENOM" id="CLU_275300_0_0_0"/>
<gene>
    <name evidence="1" type="ordered locus">Caka_2139</name>
</gene>
<evidence type="ECO:0000313" key="2">
    <source>
        <dbReference type="Proteomes" id="UP000000925"/>
    </source>
</evidence>
<dbReference type="STRING" id="583355.Caka_2139"/>
<keyword evidence="2" id="KW-1185">Reference proteome</keyword>
<dbReference type="AlphaFoldDB" id="D5ELZ7"/>
<proteinExistence type="predicted"/>
<organism evidence="1 2">
    <name type="scientific">Coraliomargarita akajimensis (strain DSM 45221 / IAM 15411 / JCM 23193 / KCTC 12865 / 04OKA010-24)</name>
    <dbReference type="NCBI Taxonomy" id="583355"/>
    <lineage>
        <taxon>Bacteria</taxon>
        <taxon>Pseudomonadati</taxon>
        <taxon>Verrucomicrobiota</taxon>
        <taxon>Opitutia</taxon>
        <taxon>Puniceicoccales</taxon>
        <taxon>Coraliomargaritaceae</taxon>
        <taxon>Coraliomargarita</taxon>
    </lineage>
</organism>
<dbReference type="Proteomes" id="UP000000925">
    <property type="component" value="Chromosome"/>
</dbReference>
<accession>D5ELZ7</accession>
<protein>
    <submittedName>
        <fullName evidence="1">Uncharacterized protein</fullName>
    </submittedName>
</protein>